<dbReference type="AlphaFoldDB" id="A0A8T2UGB4"/>
<evidence type="ECO:0000313" key="1">
    <source>
        <dbReference type="EMBL" id="KAH7431479.1"/>
    </source>
</evidence>
<evidence type="ECO:0000313" key="2">
    <source>
        <dbReference type="Proteomes" id="UP000825935"/>
    </source>
</evidence>
<dbReference type="EMBL" id="CM035413">
    <property type="protein sequence ID" value="KAH7431479.1"/>
    <property type="molecule type" value="Genomic_DNA"/>
</dbReference>
<comment type="caution">
    <text evidence="1">The sequence shown here is derived from an EMBL/GenBank/DDBJ whole genome shotgun (WGS) entry which is preliminary data.</text>
</comment>
<accession>A0A8T2UGB4</accession>
<sequence>MEEYQAAQSMGGMANYDVRFLARPFGTMYGSTGGLFGPAGFSDMRASLLLRVHASASAGTECSNRQLLVEELVDDAEEGLEQAACQHQHIIEHPDDILELTHDTPKQATHEACQGTADGNMLDVTGSRYQTLDIHRPRSHLPGFNSIDCSPSAPKIEFCEVNMKIRKWDTMICDDSTVSSVPKEPPRKQLRT</sequence>
<gene>
    <name evidence="1" type="ORF">KP509_08G050400</name>
</gene>
<organism evidence="1 2">
    <name type="scientific">Ceratopteris richardii</name>
    <name type="common">Triangle waterfern</name>
    <dbReference type="NCBI Taxonomy" id="49495"/>
    <lineage>
        <taxon>Eukaryota</taxon>
        <taxon>Viridiplantae</taxon>
        <taxon>Streptophyta</taxon>
        <taxon>Embryophyta</taxon>
        <taxon>Tracheophyta</taxon>
        <taxon>Polypodiopsida</taxon>
        <taxon>Polypodiidae</taxon>
        <taxon>Polypodiales</taxon>
        <taxon>Pteridineae</taxon>
        <taxon>Pteridaceae</taxon>
        <taxon>Parkerioideae</taxon>
        <taxon>Ceratopteris</taxon>
    </lineage>
</organism>
<name>A0A8T2UGB4_CERRI</name>
<reference evidence="1" key="1">
    <citation type="submission" date="2021-08" db="EMBL/GenBank/DDBJ databases">
        <title>WGS assembly of Ceratopteris richardii.</title>
        <authorList>
            <person name="Marchant D.B."/>
            <person name="Chen G."/>
            <person name="Jenkins J."/>
            <person name="Shu S."/>
            <person name="Leebens-Mack J."/>
            <person name="Grimwood J."/>
            <person name="Schmutz J."/>
            <person name="Soltis P."/>
            <person name="Soltis D."/>
            <person name="Chen Z.-H."/>
        </authorList>
    </citation>
    <scope>NUCLEOTIDE SEQUENCE</scope>
    <source>
        <strain evidence="1">Whitten #5841</strain>
        <tissue evidence="1">Leaf</tissue>
    </source>
</reference>
<keyword evidence="2" id="KW-1185">Reference proteome</keyword>
<proteinExistence type="predicted"/>
<protein>
    <submittedName>
        <fullName evidence="1">Uncharacterized protein</fullName>
    </submittedName>
</protein>
<dbReference type="Proteomes" id="UP000825935">
    <property type="component" value="Chromosome 8"/>
</dbReference>
<dbReference type="OrthoDB" id="1995336at2759"/>